<organism evidence="2 3">
    <name type="scientific">Serratia fonticola</name>
    <dbReference type="NCBI Taxonomy" id="47917"/>
    <lineage>
        <taxon>Bacteria</taxon>
        <taxon>Pseudomonadati</taxon>
        <taxon>Pseudomonadota</taxon>
        <taxon>Gammaproteobacteria</taxon>
        <taxon>Enterobacterales</taxon>
        <taxon>Yersiniaceae</taxon>
        <taxon>Serratia</taxon>
    </lineage>
</organism>
<reference evidence="2" key="1">
    <citation type="submission" date="2023-08" db="EMBL/GenBank/DDBJ databases">
        <title>The Comparative Genomic Analysis of Yersiniaceae from Polar Regions.</title>
        <authorList>
            <person name="Goncharov A."/>
            <person name="Aslanov B."/>
            <person name="Kolodzhieva V."/>
            <person name="Azarov D."/>
            <person name="Mochov A."/>
            <person name="Lebedeva E."/>
        </authorList>
    </citation>
    <scope>NUCLEOTIDE SEQUENCE</scope>
    <source>
        <strain evidence="2">Vf</strain>
    </source>
</reference>
<feature type="domain" description="Helix-turn-helix" evidence="1">
    <location>
        <begin position="11"/>
        <end position="42"/>
    </location>
</feature>
<comment type="caution">
    <text evidence="2">The sequence shown here is derived from an EMBL/GenBank/DDBJ whole genome shotgun (WGS) entry which is preliminary data.</text>
</comment>
<dbReference type="Proteomes" id="UP001224622">
    <property type="component" value="Unassembled WGS sequence"/>
</dbReference>
<dbReference type="InterPro" id="IPR041657">
    <property type="entry name" value="HTH_17"/>
</dbReference>
<proteinExistence type="predicted"/>
<dbReference type="Pfam" id="PF12728">
    <property type="entry name" value="HTH_17"/>
    <property type="match status" value="1"/>
</dbReference>
<protein>
    <submittedName>
        <fullName evidence="2">Helix-turn-helix domain-containing protein</fullName>
    </submittedName>
</protein>
<evidence type="ECO:0000313" key="2">
    <source>
        <dbReference type="EMBL" id="MDQ9126163.1"/>
    </source>
</evidence>
<accession>A0AAJ1Y9N1</accession>
<dbReference type="RefSeq" id="WP_309046933.1">
    <property type="nucleotide sequence ID" value="NZ_JAVIGA010000005.1"/>
</dbReference>
<gene>
    <name evidence="2" type="ORF">RDT67_06960</name>
</gene>
<dbReference type="AlphaFoldDB" id="A0AAJ1Y9N1"/>
<sequence>MKDIRLDDEVFNLTEAAAFLKKSPRTVRSLIKAKRFIAGKSGAQG</sequence>
<evidence type="ECO:0000313" key="3">
    <source>
        <dbReference type="Proteomes" id="UP001224622"/>
    </source>
</evidence>
<name>A0AAJ1Y9N1_SERFO</name>
<dbReference type="EMBL" id="JAVIGA010000005">
    <property type="protein sequence ID" value="MDQ9126163.1"/>
    <property type="molecule type" value="Genomic_DNA"/>
</dbReference>
<evidence type="ECO:0000259" key="1">
    <source>
        <dbReference type="Pfam" id="PF12728"/>
    </source>
</evidence>